<gene>
    <name evidence="1" type="ORF">IE53DRAFT_117059</name>
</gene>
<reference evidence="1 2" key="1">
    <citation type="journal article" date="2018" name="Mol. Biol. Evol.">
        <title>Broad Genomic Sampling Reveals a Smut Pathogenic Ancestry of the Fungal Clade Ustilaginomycotina.</title>
        <authorList>
            <person name="Kijpornyongpan T."/>
            <person name="Mondo S.J."/>
            <person name="Barry K."/>
            <person name="Sandor L."/>
            <person name="Lee J."/>
            <person name="Lipzen A."/>
            <person name="Pangilinan J."/>
            <person name="LaButti K."/>
            <person name="Hainaut M."/>
            <person name="Henrissat B."/>
            <person name="Grigoriev I.V."/>
            <person name="Spatafora J.W."/>
            <person name="Aime M.C."/>
        </authorList>
    </citation>
    <scope>NUCLEOTIDE SEQUENCE [LARGE SCALE GENOMIC DNA]</scope>
    <source>
        <strain evidence="1 2">SA 807</strain>
    </source>
</reference>
<keyword evidence="2" id="KW-1185">Reference proteome</keyword>
<accession>A0ACD0P8Q9</accession>
<sequence length="880" mass="92286">MGNANSTPQKDVGHADQSSSASSPLHRSRSPSIKRHISHSAAASSAPISPRAWDKAGWSKTAGVKATRNPSAFGRVSSHDGTSGNSPTRSRSSSISGFWSSHRRGSTVQEEGGEALQPSPLGRHSRKKSIELPDYDISTVSSRSDQASTLPPGPSRVRKLPDSLGLPPSLGAQGFEPRLVVSPHPSPSVATQAHYASGLPSHLGHSSIGPIFDPSPVASTAGSGESTPGQYHGSEPQHVPGSAAFAPGPFAGGIFPNVASSLSTTAAASPPASSSPVVSSTPQSQSADRQAYKPPAALPSYLKIPTTIPSTYASASMSSGSSELLERSIEERWNISDDRHMHLGGGGTAAAVLNTEEILIRPGDASKVSSPTDDSPAARAALAETLGSESLATQEERAARTTSFDDAGEERLSRSTERSDPSAASASANSRTPTPTPGAYGVRSMTPTGEKNQVTALSPATTPGPTTSAGPPIPRPESPRFSMETATGLESGANTPALPPGLTSAPSDPAIAAIFPEGSTAVRKSPYRANSIQAGSMPAEGNRNNRRPTSSPAGSGSAGGPPVPTSMPIVLTWRAGGKEVFVTGTFANEWRSKIPLRRSKRDHSCVLHLPPGTHRLKFIVDDRWRVSRDLATATDGDGNLVNYVEIPNVGPAHPGPLSAPGEDLPEEQRRERSRSREERKRGSKIEAKRATMDLQEEARKAEAARRGELDDVFGTENSKLTLGDPFSDPAVLPGSVWGWSLNAVTDLHAPEPLVLPARAEERWTCEIPQSILAAQEAEEAHRDALEANGGDMRNHQNEPNLPAPPVLPRQLEKVILNSSPANPSMAPAGGTVDDNSILPAPNHVVLNHLTASAIKAGVLAVGTTTRYKRKYVTTVFYRPC</sequence>
<name>A0ACD0P8Q9_9BASI</name>
<evidence type="ECO:0000313" key="2">
    <source>
        <dbReference type="Proteomes" id="UP000245626"/>
    </source>
</evidence>
<dbReference type="EMBL" id="KZ819685">
    <property type="protein sequence ID" value="PWN54431.1"/>
    <property type="molecule type" value="Genomic_DNA"/>
</dbReference>
<proteinExistence type="predicted"/>
<protein>
    <submittedName>
        <fullName evidence="1">AMPKBI-domain-containing protein</fullName>
    </submittedName>
</protein>
<dbReference type="Proteomes" id="UP000245626">
    <property type="component" value="Unassembled WGS sequence"/>
</dbReference>
<evidence type="ECO:0000313" key="1">
    <source>
        <dbReference type="EMBL" id="PWN54431.1"/>
    </source>
</evidence>
<organism evidence="1 2">
    <name type="scientific">Violaceomyces palustris</name>
    <dbReference type="NCBI Taxonomy" id="1673888"/>
    <lineage>
        <taxon>Eukaryota</taxon>
        <taxon>Fungi</taxon>
        <taxon>Dikarya</taxon>
        <taxon>Basidiomycota</taxon>
        <taxon>Ustilaginomycotina</taxon>
        <taxon>Ustilaginomycetes</taxon>
        <taxon>Violaceomycetales</taxon>
        <taxon>Violaceomycetaceae</taxon>
        <taxon>Violaceomyces</taxon>
    </lineage>
</organism>